<dbReference type="Proteomes" id="UP000317722">
    <property type="component" value="Unassembled WGS sequence"/>
</dbReference>
<gene>
    <name evidence="1" type="ORF">EAH86_15820</name>
</gene>
<protein>
    <submittedName>
        <fullName evidence="1">Uncharacterized protein</fullName>
    </submittedName>
</protein>
<reference evidence="1 2" key="1">
    <citation type="journal article" date="2019" name="Environ. Microbiol.">
        <title>Species interactions and distinct microbial communities in high Arctic permafrost affected cryosols are associated with the CH4 and CO2 gas fluxes.</title>
        <authorList>
            <person name="Altshuler I."/>
            <person name="Hamel J."/>
            <person name="Turney S."/>
            <person name="Magnuson E."/>
            <person name="Levesque R."/>
            <person name="Greer C."/>
            <person name="Whyte L.G."/>
        </authorList>
    </citation>
    <scope>NUCLEOTIDE SEQUENCE [LARGE SCALE GENOMIC DNA]</scope>
    <source>
        <strain evidence="1 2">S9.3A</strain>
    </source>
</reference>
<dbReference type="EMBL" id="RCZM01000005">
    <property type="protein sequence ID" value="TPG14997.1"/>
    <property type="molecule type" value="Genomic_DNA"/>
</dbReference>
<comment type="caution">
    <text evidence="1">The sequence shown here is derived from an EMBL/GenBank/DDBJ whole genome shotgun (WGS) entry which is preliminary data.</text>
</comment>
<dbReference type="AlphaFoldDB" id="A0A502CP37"/>
<name>A0A502CP37_9MICO</name>
<keyword evidence="2" id="KW-1185">Reference proteome</keyword>
<dbReference type="OrthoDB" id="1396201at2"/>
<proteinExistence type="predicted"/>
<accession>A0A502CP37</accession>
<dbReference type="RefSeq" id="WP_140742427.1">
    <property type="nucleotide sequence ID" value="NZ_RCZM01000005.1"/>
</dbReference>
<evidence type="ECO:0000313" key="1">
    <source>
        <dbReference type="EMBL" id="TPG14997.1"/>
    </source>
</evidence>
<organism evidence="1 2">
    <name type="scientific">Pedococcus bigeumensis</name>
    <dbReference type="NCBI Taxonomy" id="433644"/>
    <lineage>
        <taxon>Bacteria</taxon>
        <taxon>Bacillati</taxon>
        <taxon>Actinomycetota</taxon>
        <taxon>Actinomycetes</taxon>
        <taxon>Micrococcales</taxon>
        <taxon>Intrasporangiaceae</taxon>
        <taxon>Pedococcus</taxon>
    </lineage>
</organism>
<sequence>MLTITANLALDDAATGTQTGTVGEPSVGVSSSTLFVTGNWYATRSADRGATWTLLDPFTEFPTDRGIFCCDQLVTYLPTQRLWVWLLQYSKSGRSNIFRLAVSRTAAAGTWRWWDVAPADLDPAWTDVWFDFPDLAVSTKNLWLTFNHYDGSDRWVRAGVIRYARADLTRTAPLTRRHWSTTAVGSLRLVSGAGSSMWFAGNDQAHRSVRLFQWPDDAAGVTAWTIPVTAWNDSDYRSIGPDGNPWLSRCDDRITGAWRAGGRLGFLWSAGRGPGRPQPYIRAVTLDEQSLTVVAEPDLWSQNGAWAYPAAAPNKRGSIGLAAFFGGPTQPAHAVGILDQQANTWTTKTTSTSTHAPQAGKWGDYVVCRAHPSRTTSWVASGYTLQGGQDRRNIEPRVVVFRS</sequence>
<evidence type="ECO:0000313" key="2">
    <source>
        <dbReference type="Proteomes" id="UP000317722"/>
    </source>
</evidence>